<evidence type="ECO:0000313" key="2">
    <source>
        <dbReference type="Proteomes" id="UP000523007"/>
    </source>
</evidence>
<proteinExistence type="predicted"/>
<gene>
    <name evidence="1" type="ORF">F4561_004604</name>
</gene>
<accession>A0A7W7RKR3</accession>
<dbReference type="EMBL" id="JACHJT010000001">
    <property type="protein sequence ID" value="MBB4933784.1"/>
    <property type="molecule type" value="Genomic_DNA"/>
</dbReference>
<name>A0A7W7RKR3_9ACTN</name>
<comment type="caution">
    <text evidence="1">The sequence shown here is derived from an EMBL/GenBank/DDBJ whole genome shotgun (WGS) entry which is preliminary data.</text>
</comment>
<protein>
    <submittedName>
        <fullName evidence="1">Uncharacterized protein</fullName>
    </submittedName>
</protein>
<dbReference type="Proteomes" id="UP000523007">
    <property type="component" value="Unassembled WGS sequence"/>
</dbReference>
<reference evidence="1 2" key="1">
    <citation type="submission" date="2020-08" db="EMBL/GenBank/DDBJ databases">
        <title>Sequencing the genomes of 1000 actinobacteria strains.</title>
        <authorList>
            <person name="Klenk H.-P."/>
        </authorList>
    </citation>
    <scope>NUCLEOTIDE SEQUENCE [LARGE SCALE GENOMIC DNA]</scope>
    <source>
        <strain evidence="1 2">DSM 102030</strain>
    </source>
</reference>
<keyword evidence="2" id="KW-1185">Reference proteome</keyword>
<evidence type="ECO:0000313" key="1">
    <source>
        <dbReference type="EMBL" id="MBB4933784.1"/>
    </source>
</evidence>
<dbReference type="AlphaFoldDB" id="A0A7W7RKR3"/>
<organism evidence="1 2">
    <name type="scientific">Lipingzhangella halophila</name>
    <dbReference type="NCBI Taxonomy" id="1783352"/>
    <lineage>
        <taxon>Bacteria</taxon>
        <taxon>Bacillati</taxon>
        <taxon>Actinomycetota</taxon>
        <taxon>Actinomycetes</taxon>
        <taxon>Streptosporangiales</taxon>
        <taxon>Nocardiopsidaceae</taxon>
        <taxon>Lipingzhangella</taxon>
    </lineage>
</organism>
<sequence>MRRSDGIGPAPTNIVAHVGRWYFGSLVEQPVRAIDDPL</sequence>